<dbReference type="Proteomes" id="UP000316304">
    <property type="component" value="Unassembled WGS sequence"/>
</dbReference>
<dbReference type="AlphaFoldDB" id="A0A5C6CLN4"/>
<proteinExistence type="predicted"/>
<comment type="caution">
    <text evidence="1">The sequence shown here is derived from an EMBL/GenBank/DDBJ whole genome shotgun (WGS) entry which is preliminary data.</text>
</comment>
<accession>A0A5C6CLN4</accession>
<organism evidence="1 2">
    <name type="scientific">Novipirellula galeiformis</name>
    <dbReference type="NCBI Taxonomy" id="2528004"/>
    <lineage>
        <taxon>Bacteria</taxon>
        <taxon>Pseudomonadati</taxon>
        <taxon>Planctomycetota</taxon>
        <taxon>Planctomycetia</taxon>
        <taxon>Pirellulales</taxon>
        <taxon>Pirellulaceae</taxon>
        <taxon>Novipirellula</taxon>
    </lineage>
</organism>
<gene>
    <name evidence="1" type="ORF">Pla52o_15500</name>
</gene>
<keyword evidence="2" id="KW-1185">Reference proteome</keyword>
<dbReference type="RefSeq" id="WP_197169066.1">
    <property type="nucleotide sequence ID" value="NZ_SJPT01000002.1"/>
</dbReference>
<evidence type="ECO:0000313" key="2">
    <source>
        <dbReference type="Proteomes" id="UP000316304"/>
    </source>
</evidence>
<name>A0A5C6CLN4_9BACT</name>
<dbReference type="EMBL" id="SJPT01000002">
    <property type="protein sequence ID" value="TWU25252.1"/>
    <property type="molecule type" value="Genomic_DNA"/>
</dbReference>
<sequence>MIVADTLRMSSATSDKSRSPNGIGMMRWFGTKLIANVKANVKATFFLMDCTSSKAMV</sequence>
<protein>
    <submittedName>
        <fullName evidence="1">Uncharacterized protein</fullName>
    </submittedName>
</protein>
<evidence type="ECO:0000313" key="1">
    <source>
        <dbReference type="EMBL" id="TWU25252.1"/>
    </source>
</evidence>
<reference evidence="1 2" key="1">
    <citation type="submission" date="2019-02" db="EMBL/GenBank/DDBJ databases">
        <title>Deep-cultivation of Planctomycetes and their phenomic and genomic characterization uncovers novel biology.</title>
        <authorList>
            <person name="Wiegand S."/>
            <person name="Jogler M."/>
            <person name="Boedeker C."/>
            <person name="Pinto D."/>
            <person name="Vollmers J."/>
            <person name="Rivas-Marin E."/>
            <person name="Kohn T."/>
            <person name="Peeters S.H."/>
            <person name="Heuer A."/>
            <person name="Rast P."/>
            <person name="Oberbeckmann S."/>
            <person name="Bunk B."/>
            <person name="Jeske O."/>
            <person name="Meyerdierks A."/>
            <person name="Storesund J.E."/>
            <person name="Kallscheuer N."/>
            <person name="Luecker S."/>
            <person name="Lage O.M."/>
            <person name="Pohl T."/>
            <person name="Merkel B.J."/>
            <person name="Hornburger P."/>
            <person name="Mueller R.-W."/>
            <person name="Bruemmer F."/>
            <person name="Labrenz M."/>
            <person name="Spormann A.M."/>
            <person name="Op Den Camp H."/>
            <person name="Overmann J."/>
            <person name="Amann R."/>
            <person name="Jetten M.S.M."/>
            <person name="Mascher T."/>
            <person name="Medema M.H."/>
            <person name="Devos D.P."/>
            <person name="Kaster A.-K."/>
            <person name="Ovreas L."/>
            <person name="Rohde M."/>
            <person name="Galperin M.Y."/>
            <person name="Jogler C."/>
        </authorList>
    </citation>
    <scope>NUCLEOTIDE SEQUENCE [LARGE SCALE GENOMIC DNA]</scope>
    <source>
        <strain evidence="1 2">Pla52o</strain>
    </source>
</reference>